<dbReference type="Proteomes" id="UP000186955">
    <property type="component" value="Unassembled WGS sequence"/>
</dbReference>
<dbReference type="EMBL" id="MNBE01000228">
    <property type="protein sequence ID" value="OKP12316.1"/>
    <property type="molecule type" value="Genomic_DNA"/>
</dbReference>
<feature type="compositionally biased region" description="Polar residues" evidence="1">
    <location>
        <begin position="28"/>
        <end position="37"/>
    </location>
</feature>
<protein>
    <submittedName>
        <fullName evidence="2">Uncharacterized protein</fullName>
    </submittedName>
</protein>
<keyword evidence="3" id="KW-1185">Reference proteome</keyword>
<sequence>MAFALGQPLPDGTRPSSIGSLTPGEVSFIQSSPPGSDTKTIIDHVMSRIGSTEDGGRLCIVGKNIQSLKSRLWEGITPMSDQRWQEKGLHLDENFALACQQLSGVLAVFEYLNQQQVRDNLRETFNLIHEHWQTLDAQLAQRRAQAGEDPISVADLWPIYMASHYKMMTQHAHHWVTKHVNALRAPMMQGLLDHQSPNEGTGVPDATQWKLMDGLHVLLEISVRADYCIMIPMEGYKGYKAPPRGSGPAEMYVADLAQRGKAYSQRVKALSHQIMFEKAMFGNLGGGRPTQTSGESWRESAMEQLEAQDKIRQELRGDSSGSIPQEHWITESLALIRLAEKDNTPTDRGLAIYRLTHEQSDSEWNEFVQKLEAHISNWGQGQPGSDTIKPQLKLHWIDGKEHGLAEGDIEAVKKHFNELVDSDKENANDSESGSDESTLPLTLQQSAFLAVDSASFASYTTDTYEATTSEFLPSDFAGFVLAVDPSFDPKEGPSRPDESPGFNGQMRVLGSLVWGDLYALLVSQSAALEDLWPLARHHPNQVYVGPTAPLEVHKWLSQNAIRWNFLRETLQYAKRKLGW</sequence>
<comment type="caution">
    <text evidence="2">The sequence shown here is derived from an EMBL/GenBank/DDBJ whole genome shotgun (WGS) entry which is preliminary data.</text>
</comment>
<evidence type="ECO:0000313" key="2">
    <source>
        <dbReference type="EMBL" id="OKP12316.1"/>
    </source>
</evidence>
<name>A0A1Q5UIK9_9EURO</name>
<accession>A0A1Q5UIK9</accession>
<feature type="region of interest" description="Disordered" evidence="1">
    <location>
        <begin position="1"/>
        <end position="37"/>
    </location>
</feature>
<evidence type="ECO:0000256" key="1">
    <source>
        <dbReference type="SAM" id="MobiDB-lite"/>
    </source>
</evidence>
<organism evidence="2 3">
    <name type="scientific">Penicillium subrubescens</name>
    <dbReference type="NCBI Taxonomy" id="1316194"/>
    <lineage>
        <taxon>Eukaryota</taxon>
        <taxon>Fungi</taxon>
        <taxon>Dikarya</taxon>
        <taxon>Ascomycota</taxon>
        <taxon>Pezizomycotina</taxon>
        <taxon>Eurotiomycetes</taxon>
        <taxon>Eurotiomycetidae</taxon>
        <taxon>Eurotiales</taxon>
        <taxon>Aspergillaceae</taxon>
        <taxon>Penicillium</taxon>
    </lineage>
</organism>
<reference evidence="2 3" key="1">
    <citation type="submission" date="2016-10" db="EMBL/GenBank/DDBJ databases">
        <title>Genome sequence of the ascomycete fungus Penicillium subrubescens.</title>
        <authorList>
            <person name="De Vries R.P."/>
            <person name="Peng M."/>
            <person name="Dilokpimol A."/>
            <person name="Hilden K."/>
            <person name="Makela M.R."/>
            <person name="Grigoriev I."/>
            <person name="Riley R."/>
            <person name="Granchi Z."/>
        </authorList>
    </citation>
    <scope>NUCLEOTIDE SEQUENCE [LARGE SCALE GENOMIC DNA]</scope>
    <source>
        <strain evidence="2 3">CBS 132785</strain>
    </source>
</reference>
<dbReference type="AlphaFoldDB" id="A0A1Q5UIK9"/>
<evidence type="ECO:0000313" key="3">
    <source>
        <dbReference type="Proteomes" id="UP000186955"/>
    </source>
</evidence>
<gene>
    <name evidence="2" type="ORF">PENSUB_2052</name>
</gene>
<proteinExistence type="predicted"/>